<dbReference type="SUPFAM" id="SSF69322">
    <property type="entry name" value="Tricorn protease domain 2"/>
    <property type="match status" value="1"/>
</dbReference>
<keyword evidence="1" id="KW-0732">Signal</keyword>
<dbReference type="PATRIC" id="fig|329854.7.peg.4911"/>
<gene>
    <name evidence="2" type="ORF">HMPREF2531_04840</name>
</gene>
<organism evidence="2">
    <name type="scientific">Bacteroides intestinalis</name>
    <dbReference type="NCBI Taxonomy" id="329854"/>
    <lineage>
        <taxon>Bacteria</taxon>
        <taxon>Pseudomonadati</taxon>
        <taxon>Bacteroidota</taxon>
        <taxon>Bacteroidia</taxon>
        <taxon>Bacteroidales</taxon>
        <taxon>Bacteroidaceae</taxon>
        <taxon>Bacteroides</taxon>
    </lineage>
</organism>
<comment type="caution">
    <text evidence="2">The sequence shown here is derived from an EMBL/GenBank/DDBJ whole genome shotgun (WGS) entry which is preliminary data.</text>
</comment>
<feature type="chain" id="PRO_5007486743" description="DUF4221 domain-containing protein" evidence="1">
    <location>
        <begin position="23"/>
        <end position="338"/>
    </location>
</feature>
<dbReference type="PROSITE" id="PS51257">
    <property type="entry name" value="PROKAR_LIPOPROTEIN"/>
    <property type="match status" value="1"/>
</dbReference>
<evidence type="ECO:0000313" key="2">
    <source>
        <dbReference type="EMBL" id="KXT42254.1"/>
    </source>
</evidence>
<reference evidence="2 3" key="1">
    <citation type="submission" date="2016-02" db="EMBL/GenBank/DDBJ databases">
        <authorList>
            <person name="Wen L."/>
            <person name="He K."/>
            <person name="Yang H."/>
        </authorList>
    </citation>
    <scope>NUCLEOTIDE SEQUENCE [LARGE SCALE GENOMIC DNA]</scope>
    <source>
        <strain evidence="2 3">KLE1704</strain>
    </source>
</reference>
<dbReference type="AlphaFoldDB" id="A0A139KSR3"/>
<sequence>MYLMTKKNICLLLTYALITACAGQVGAQKQVSAQKIESFPVKKLLHAEKIKVNEVFSLDGIKVKKGSLFVTDSKSNDTMLYQYSLPEFQCIYKGGAKGGAEDEFQIFPAFCKTVSDNIYIWGYTPFTIKSFALDDTNHLSFEKKIELPISVNMVNFMNIVNDSLLIYSAYPSKLDIEKINLNTQQITGRISLEMESHKETFFDKNRGYLAANDSLIIYAYTYKKQIDIYGVDDMKLRKRLVGENTVPHIVVGDVKETEFRQRELVAGKHYFYIRCRKPKNMEGCFIEVYDYSGRSIAQYELTEMLYAFDVDEDNSTIYGYNSDIFEDGFLKYTLNGSE</sequence>
<accession>A0A139KSR3</accession>
<dbReference type="EMBL" id="LTDF01000167">
    <property type="protein sequence ID" value="KXT42254.1"/>
    <property type="molecule type" value="Genomic_DNA"/>
</dbReference>
<dbReference type="Pfam" id="PF15869">
    <property type="entry name" value="TolB_like"/>
    <property type="match status" value="1"/>
</dbReference>
<dbReference type="Proteomes" id="UP000070319">
    <property type="component" value="Unassembled WGS sequence"/>
</dbReference>
<protein>
    <recommendedName>
        <fullName evidence="4">DUF4221 domain-containing protein</fullName>
    </recommendedName>
</protein>
<evidence type="ECO:0000313" key="3">
    <source>
        <dbReference type="Proteomes" id="UP000070319"/>
    </source>
</evidence>
<feature type="signal peptide" evidence="1">
    <location>
        <begin position="1"/>
        <end position="22"/>
    </location>
</feature>
<name>A0A139KSR3_9BACE</name>
<evidence type="ECO:0008006" key="4">
    <source>
        <dbReference type="Google" id="ProtNLM"/>
    </source>
</evidence>
<proteinExistence type="predicted"/>
<evidence type="ECO:0000256" key="1">
    <source>
        <dbReference type="SAM" id="SignalP"/>
    </source>
</evidence>